<keyword evidence="2" id="KW-1185">Reference proteome</keyword>
<dbReference type="InterPro" id="IPR036397">
    <property type="entry name" value="RNaseH_sf"/>
</dbReference>
<dbReference type="Gene3D" id="3.30.420.10">
    <property type="entry name" value="Ribonuclease H-like superfamily/Ribonuclease H"/>
    <property type="match status" value="1"/>
</dbReference>
<accession>A0A151I2T3</accession>
<proteinExistence type="predicted"/>
<dbReference type="PANTHER" id="PTHR47331">
    <property type="entry name" value="PHD-TYPE DOMAIN-CONTAINING PROTEIN"/>
    <property type="match status" value="1"/>
</dbReference>
<dbReference type="STRING" id="520822.A0A151I2T3"/>
<dbReference type="SUPFAM" id="SSF53098">
    <property type="entry name" value="Ribonuclease H-like"/>
    <property type="match status" value="1"/>
</dbReference>
<evidence type="ECO:0000313" key="1">
    <source>
        <dbReference type="EMBL" id="KYM81471.1"/>
    </source>
</evidence>
<protein>
    <recommendedName>
        <fullName evidence="3">Integrase catalytic domain-containing protein</fullName>
    </recommendedName>
</protein>
<reference evidence="1 2" key="1">
    <citation type="submission" date="2015-09" db="EMBL/GenBank/DDBJ databases">
        <title>Atta colombica WGS genome.</title>
        <authorList>
            <person name="Nygaard S."/>
            <person name="Hu H."/>
            <person name="Boomsma J."/>
            <person name="Zhang G."/>
        </authorList>
    </citation>
    <scope>NUCLEOTIDE SEQUENCE [LARGE SCALE GENOMIC DNA]</scope>
    <source>
        <strain evidence="1">Treedump-2</strain>
        <tissue evidence="1">Whole body</tissue>
    </source>
</reference>
<organism evidence="1 2">
    <name type="scientific">Atta colombica</name>
    <dbReference type="NCBI Taxonomy" id="520822"/>
    <lineage>
        <taxon>Eukaryota</taxon>
        <taxon>Metazoa</taxon>
        <taxon>Ecdysozoa</taxon>
        <taxon>Arthropoda</taxon>
        <taxon>Hexapoda</taxon>
        <taxon>Insecta</taxon>
        <taxon>Pterygota</taxon>
        <taxon>Neoptera</taxon>
        <taxon>Endopterygota</taxon>
        <taxon>Hymenoptera</taxon>
        <taxon>Apocrita</taxon>
        <taxon>Aculeata</taxon>
        <taxon>Formicoidea</taxon>
        <taxon>Formicidae</taxon>
        <taxon>Myrmicinae</taxon>
        <taxon>Atta</taxon>
    </lineage>
</organism>
<dbReference type="GO" id="GO:0003676">
    <property type="term" value="F:nucleic acid binding"/>
    <property type="evidence" value="ECO:0007669"/>
    <property type="project" value="InterPro"/>
</dbReference>
<dbReference type="EMBL" id="KQ976534">
    <property type="protein sequence ID" value="KYM81471.1"/>
    <property type="molecule type" value="Genomic_DNA"/>
</dbReference>
<dbReference type="InterPro" id="IPR012337">
    <property type="entry name" value="RNaseH-like_sf"/>
</dbReference>
<gene>
    <name evidence="1" type="ORF">ALC53_08066</name>
</gene>
<name>A0A151I2T3_9HYME</name>
<sequence>MLENRIYLTSTVSTSQANRSNVTSIHPSNSNIRRSVVSVIVMRTDEESRHNDLRRSLRYLISWRHTRRKFVYRVHAFIVAVRARGYVILDVQLCFRRFFSEIRGFIVKNWLYIYDNFGGSFGQHHIDRLRVAKGSLVSRIRNQCGITRTYQMDDISAQSDNYTMENICEHHFLDNVSQNSQGRYTVKLPVREQMLNNIGDSRESALRICILGMQWNQCQDTFQFEIQHLTEIDSWRHVASSDIPADILCVVFTRLNNDLPEQRKIRVAASTSHPCIIDDLLNKYSNLNKIFRIIAYCLRLSKAHREHAVSTFISPVETSTALNCICRTMQQRAFYREYQALTLTNLSLINHPFKRFISRRGRPAHMYSDNGTTFVSVHRQIQELYDIYNDQQVQSEIKNFLRKLEISWSFISSNAPHFGGLWEAAVKSAKYHMTQIVGKAHFIFEEMQTTFCEIEAILNSRHLLPLSADLKDLAYLSSGHFLVGMVN</sequence>
<evidence type="ECO:0008006" key="3">
    <source>
        <dbReference type="Google" id="ProtNLM"/>
    </source>
</evidence>
<dbReference type="AlphaFoldDB" id="A0A151I2T3"/>
<dbReference type="Proteomes" id="UP000078540">
    <property type="component" value="Unassembled WGS sequence"/>
</dbReference>
<evidence type="ECO:0000313" key="2">
    <source>
        <dbReference type="Proteomes" id="UP000078540"/>
    </source>
</evidence>